<dbReference type="Proteomes" id="UP000502196">
    <property type="component" value="Chromosome"/>
</dbReference>
<dbReference type="EMBL" id="LR792683">
    <property type="protein sequence ID" value="CAB3390134.1"/>
    <property type="molecule type" value="Genomic_DNA"/>
</dbReference>
<dbReference type="CDD" id="cd00077">
    <property type="entry name" value="HDc"/>
    <property type="match status" value="1"/>
</dbReference>
<sequence length="229" mass="25892">MAMEDLVRTAPMNPSDMLAELQDIRAVIKYLVGLNREKLMTYPAAMKYHYDFYGGLLYHIISMLRLAVFVVGKYPLLRYDLLAAGITLHDIAKMEELDAENGIVADYTVEGKLLGHIVQGILMVENAARELGIEGEAVTLLQHLIATHHEKKKFGSPVEPQLPEAVALCYIDLLDSRMGAIQKTVDELRPGERFTEPVKELGNRRVYVPQQEYKRRLLSSRTTSFTDQS</sequence>
<dbReference type="GO" id="GO:0016787">
    <property type="term" value="F:hydrolase activity"/>
    <property type="evidence" value="ECO:0007669"/>
    <property type="project" value="UniProtKB-KW"/>
</dbReference>
<dbReference type="InterPro" id="IPR050798">
    <property type="entry name" value="YhaM_exoribonuc/phosphodiest"/>
</dbReference>
<dbReference type="PANTHER" id="PTHR37294">
    <property type="entry name" value="3'-5' EXORIBONUCLEASE YHAM"/>
    <property type="match status" value="1"/>
</dbReference>
<keyword evidence="2" id="KW-0812">Transmembrane</keyword>
<keyword evidence="1 4" id="KW-0378">Hydrolase</keyword>
<dbReference type="Pfam" id="PF01966">
    <property type="entry name" value="HD"/>
    <property type="match status" value="1"/>
</dbReference>
<evidence type="ECO:0000313" key="4">
    <source>
        <dbReference type="EMBL" id="CAB3390134.1"/>
    </source>
</evidence>
<evidence type="ECO:0000256" key="2">
    <source>
        <dbReference type="SAM" id="Phobius"/>
    </source>
</evidence>
<organism evidence="4 5">
    <name type="scientific">Kyrpidia spormannii</name>
    <dbReference type="NCBI Taxonomy" id="2055160"/>
    <lineage>
        <taxon>Bacteria</taxon>
        <taxon>Bacillati</taxon>
        <taxon>Bacillota</taxon>
        <taxon>Bacilli</taxon>
        <taxon>Bacillales</taxon>
        <taxon>Alicyclobacillaceae</taxon>
        <taxon>Kyrpidia</taxon>
    </lineage>
</organism>
<dbReference type="SUPFAM" id="SSF109604">
    <property type="entry name" value="HD-domain/PDEase-like"/>
    <property type="match status" value="1"/>
</dbReference>
<dbReference type="Gene3D" id="1.10.3210.10">
    <property type="entry name" value="Hypothetical protein af1432"/>
    <property type="match status" value="1"/>
</dbReference>
<evidence type="ECO:0000256" key="1">
    <source>
        <dbReference type="ARBA" id="ARBA00022801"/>
    </source>
</evidence>
<proteinExistence type="predicted"/>
<dbReference type="PANTHER" id="PTHR37294:SF1">
    <property type="entry name" value="3'-5' EXORIBONUCLEASE YHAM"/>
    <property type="match status" value="1"/>
</dbReference>
<protein>
    <submittedName>
        <fullName evidence="4">3'-5' exoribonuclease YhaM</fullName>
        <ecNumber evidence="4">3.1.-.-</ecNumber>
    </submittedName>
</protein>
<evidence type="ECO:0000259" key="3">
    <source>
        <dbReference type="Pfam" id="PF01966"/>
    </source>
</evidence>
<feature type="transmembrane region" description="Helical" evidence="2">
    <location>
        <begin position="52"/>
        <end position="72"/>
    </location>
</feature>
<gene>
    <name evidence="4" type="ORF">COOX1_0256</name>
</gene>
<evidence type="ECO:0000313" key="5">
    <source>
        <dbReference type="Proteomes" id="UP000502196"/>
    </source>
</evidence>
<dbReference type="InterPro" id="IPR006674">
    <property type="entry name" value="HD_domain"/>
</dbReference>
<dbReference type="GO" id="GO:0031125">
    <property type="term" value="P:rRNA 3'-end processing"/>
    <property type="evidence" value="ECO:0007669"/>
    <property type="project" value="TreeGrafter"/>
</dbReference>
<accession>A0A6F9E1M3</accession>
<keyword evidence="2" id="KW-1133">Transmembrane helix</keyword>
<name>A0A6F9E1M3_9BACL</name>
<dbReference type="AlphaFoldDB" id="A0A6F9E1M3"/>
<keyword evidence="2" id="KW-0472">Membrane</keyword>
<dbReference type="InterPro" id="IPR003607">
    <property type="entry name" value="HD/PDEase_dom"/>
</dbReference>
<dbReference type="EC" id="3.1.-.-" evidence="4"/>
<feature type="domain" description="HD" evidence="3">
    <location>
        <begin position="57"/>
        <end position="175"/>
    </location>
</feature>
<reference evidence="4 5" key="1">
    <citation type="submission" date="2020-04" db="EMBL/GenBank/DDBJ databases">
        <authorList>
            <person name="Hogendoorn C."/>
        </authorList>
    </citation>
    <scope>NUCLEOTIDE SEQUENCE [LARGE SCALE GENOMIC DNA]</scope>
    <source>
        <strain evidence="4">COOX1</strain>
    </source>
</reference>